<dbReference type="InterPro" id="IPR043359">
    <property type="entry name" value="GLI-like"/>
</dbReference>
<keyword evidence="8" id="KW-0539">Nucleus</keyword>
<evidence type="ECO:0000313" key="12">
    <source>
        <dbReference type="Proteomes" id="UP000579812"/>
    </source>
</evidence>
<evidence type="ECO:0000256" key="2">
    <source>
        <dbReference type="ARBA" id="ARBA00010831"/>
    </source>
</evidence>
<sequence>MSAFGSCFQMFMDNPADVYGICDGGMMVSPAMDFLQFNRSLVEVSCGQNDSSICTEAYSSVIDHVFYQEQQELWNVNGFTHLSPTEEFHTTQNGQIRGERFMFNSSDTDRSSLNTKWSQFTCQWLERSAGAPQCCKKTYCTMMELISHLTAEHVNLSGQSSYVCLWEDCSRQRNPFKAKYKLINHLRVHTGEKPFQCSFGCGRAFARAENLKIHERTHTGEKPFRCPFEACERRFANSSDKQKHIRVHVPEKQYMCTHCNKSYSHASSLRKHAKVHLPVVEPTQNYNYDSSYKDPSLFQIIF</sequence>
<comment type="subcellular location">
    <subcellularLocation>
        <location evidence="1">Nucleus</location>
    </subcellularLocation>
</comment>
<evidence type="ECO:0000256" key="1">
    <source>
        <dbReference type="ARBA" id="ARBA00004123"/>
    </source>
</evidence>
<proteinExistence type="inferred from homology"/>
<dbReference type="Proteomes" id="UP000579812">
    <property type="component" value="Unassembled WGS sequence"/>
</dbReference>
<dbReference type="AlphaFoldDB" id="A0A7J6DD77"/>
<feature type="domain" description="C2H2-type" evidence="10">
    <location>
        <begin position="167"/>
        <end position="194"/>
    </location>
</feature>
<dbReference type="GO" id="GO:0000978">
    <property type="term" value="F:RNA polymerase II cis-regulatory region sequence-specific DNA binding"/>
    <property type="evidence" value="ECO:0007669"/>
    <property type="project" value="TreeGrafter"/>
</dbReference>
<keyword evidence="7" id="KW-0238">DNA-binding</keyword>
<evidence type="ECO:0000313" key="11">
    <source>
        <dbReference type="EMBL" id="KAF4117232.1"/>
    </source>
</evidence>
<keyword evidence="4" id="KW-0677">Repeat</keyword>
<dbReference type="EMBL" id="JAAMOB010000002">
    <property type="protein sequence ID" value="KAF4117232.1"/>
    <property type="molecule type" value="Genomic_DNA"/>
</dbReference>
<dbReference type="GO" id="GO:0007224">
    <property type="term" value="P:smoothened signaling pathway"/>
    <property type="evidence" value="ECO:0007669"/>
    <property type="project" value="TreeGrafter"/>
</dbReference>
<evidence type="ECO:0000256" key="4">
    <source>
        <dbReference type="ARBA" id="ARBA00022737"/>
    </source>
</evidence>
<dbReference type="Pfam" id="PF00096">
    <property type="entry name" value="zf-C2H2"/>
    <property type="match status" value="2"/>
</dbReference>
<reference evidence="11 12" key="1">
    <citation type="submission" date="2020-04" db="EMBL/GenBank/DDBJ databases">
        <title>Chromosome-level genome assembly of a cyprinid fish Onychostoma macrolepis by integration of Nanopore Sequencing, Bionano and Hi-C technology.</title>
        <authorList>
            <person name="Wang D."/>
        </authorList>
    </citation>
    <scope>NUCLEOTIDE SEQUENCE [LARGE SCALE GENOMIC DNA]</scope>
    <source>
        <strain evidence="11">SWU-2019</strain>
        <tissue evidence="11">Muscle</tissue>
    </source>
</reference>
<keyword evidence="3" id="KW-0479">Metal-binding</keyword>
<dbReference type="SUPFAM" id="SSF57667">
    <property type="entry name" value="beta-beta-alpha zinc fingers"/>
    <property type="match status" value="2"/>
</dbReference>
<keyword evidence="12" id="KW-1185">Reference proteome</keyword>
<name>A0A7J6DD77_9TELE</name>
<dbReference type="GO" id="GO:0008270">
    <property type="term" value="F:zinc ion binding"/>
    <property type="evidence" value="ECO:0007669"/>
    <property type="project" value="UniProtKB-KW"/>
</dbReference>
<dbReference type="InterPro" id="IPR041643">
    <property type="entry name" value="Znf_ZIC"/>
</dbReference>
<comment type="caution">
    <text evidence="11">The sequence shown here is derived from an EMBL/GenBank/DDBJ whole genome shotgun (WGS) entry which is preliminary data.</text>
</comment>
<dbReference type="PANTHER" id="PTHR45718">
    <property type="entry name" value="TRANSCRIPTIONAL ACTIVATOR CUBITUS INTERRUPTUS"/>
    <property type="match status" value="1"/>
</dbReference>
<dbReference type="PANTHER" id="PTHR45718:SF6">
    <property type="entry name" value="ZINC FINGER PROTEIN GLI2"/>
    <property type="match status" value="1"/>
</dbReference>
<dbReference type="InterPro" id="IPR036236">
    <property type="entry name" value="Znf_C2H2_sf"/>
</dbReference>
<keyword evidence="6" id="KW-0862">Zinc</keyword>
<evidence type="ECO:0000259" key="10">
    <source>
        <dbReference type="PROSITE" id="PS50157"/>
    </source>
</evidence>
<evidence type="ECO:0000256" key="7">
    <source>
        <dbReference type="ARBA" id="ARBA00023125"/>
    </source>
</evidence>
<feature type="domain" description="C2H2-type" evidence="10">
    <location>
        <begin position="195"/>
        <end position="223"/>
    </location>
</feature>
<gene>
    <name evidence="11" type="ORF">G5714_001785</name>
</gene>
<dbReference type="GO" id="GO:0005634">
    <property type="term" value="C:nucleus"/>
    <property type="evidence" value="ECO:0007669"/>
    <property type="project" value="UniProtKB-SubCell"/>
</dbReference>
<evidence type="ECO:0000256" key="9">
    <source>
        <dbReference type="PROSITE-ProRule" id="PRU00042"/>
    </source>
</evidence>
<organism evidence="11 12">
    <name type="scientific">Onychostoma macrolepis</name>
    <dbReference type="NCBI Taxonomy" id="369639"/>
    <lineage>
        <taxon>Eukaryota</taxon>
        <taxon>Metazoa</taxon>
        <taxon>Chordata</taxon>
        <taxon>Craniata</taxon>
        <taxon>Vertebrata</taxon>
        <taxon>Euteleostomi</taxon>
        <taxon>Actinopterygii</taxon>
        <taxon>Neopterygii</taxon>
        <taxon>Teleostei</taxon>
        <taxon>Ostariophysi</taxon>
        <taxon>Cypriniformes</taxon>
        <taxon>Cyprinidae</taxon>
        <taxon>Acrossocheilinae</taxon>
        <taxon>Onychostoma</taxon>
    </lineage>
</organism>
<dbReference type="Pfam" id="PF18366">
    <property type="entry name" value="zf_ZIC"/>
    <property type="match status" value="1"/>
</dbReference>
<accession>A0A7J6DD77</accession>
<feature type="domain" description="C2H2-type" evidence="10">
    <location>
        <begin position="254"/>
        <end position="276"/>
    </location>
</feature>
<protein>
    <recommendedName>
        <fullName evidence="10">C2H2-type domain-containing protein</fullName>
    </recommendedName>
</protein>
<dbReference type="FunFam" id="3.30.160.60:FF:000671">
    <property type="entry name" value="Zinc finger protein 26"/>
    <property type="match status" value="1"/>
</dbReference>
<dbReference type="FunFam" id="3.30.160.60:FF:000031">
    <property type="entry name" value="GLI family zinc finger 3"/>
    <property type="match status" value="1"/>
</dbReference>
<dbReference type="PROSITE" id="PS50157">
    <property type="entry name" value="ZINC_FINGER_C2H2_2"/>
    <property type="match status" value="4"/>
</dbReference>
<comment type="similarity">
    <text evidence="2">Belongs to the GLI C2H2-type zinc-finger protein family.</text>
</comment>
<evidence type="ECO:0000256" key="5">
    <source>
        <dbReference type="ARBA" id="ARBA00022771"/>
    </source>
</evidence>
<dbReference type="GO" id="GO:0000981">
    <property type="term" value="F:DNA-binding transcription factor activity, RNA polymerase II-specific"/>
    <property type="evidence" value="ECO:0007669"/>
    <property type="project" value="TreeGrafter"/>
</dbReference>
<dbReference type="FunFam" id="3.30.160.60:FF:000104">
    <property type="entry name" value="Transcriptional repressor protein YY1"/>
    <property type="match status" value="1"/>
</dbReference>
<evidence type="ECO:0000256" key="6">
    <source>
        <dbReference type="ARBA" id="ARBA00022833"/>
    </source>
</evidence>
<dbReference type="FunFam" id="3.30.160.60:FF:000072">
    <property type="entry name" value="zinc finger protein 143 isoform X1"/>
    <property type="match status" value="1"/>
</dbReference>
<keyword evidence="5 9" id="KW-0863">Zinc-finger</keyword>
<dbReference type="InterPro" id="IPR056436">
    <property type="entry name" value="Znf-C2H2_ZIC1-5/GLI1-3-like"/>
</dbReference>
<dbReference type="Gene3D" id="3.30.160.60">
    <property type="entry name" value="Classic Zinc Finger"/>
    <property type="match status" value="4"/>
</dbReference>
<evidence type="ECO:0000256" key="8">
    <source>
        <dbReference type="ARBA" id="ARBA00023242"/>
    </source>
</evidence>
<dbReference type="Pfam" id="PF23561">
    <property type="entry name" value="zf-C2H2_15"/>
    <property type="match status" value="1"/>
</dbReference>
<dbReference type="PROSITE" id="PS00028">
    <property type="entry name" value="ZINC_FINGER_C2H2_1"/>
    <property type="match status" value="3"/>
</dbReference>
<feature type="domain" description="C2H2-type" evidence="10">
    <location>
        <begin position="224"/>
        <end position="253"/>
    </location>
</feature>
<evidence type="ECO:0000256" key="3">
    <source>
        <dbReference type="ARBA" id="ARBA00022723"/>
    </source>
</evidence>
<dbReference type="SMART" id="SM00355">
    <property type="entry name" value="ZnF_C2H2"/>
    <property type="match status" value="5"/>
</dbReference>
<dbReference type="InterPro" id="IPR013087">
    <property type="entry name" value="Znf_C2H2_type"/>
</dbReference>